<feature type="region of interest" description="Disordered" evidence="2">
    <location>
        <begin position="92"/>
        <end position="118"/>
    </location>
</feature>
<dbReference type="GO" id="GO:0008270">
    <property type="term" value="F:zinc ion binding"/>
    <property type="evidence" value="ECO:0007669"/>
    <property type="project" value="UniProtKB-KW"/>
</dbReference>
<dbReference type="PROSITE" id="PS00028">
    <property type="entry name" value="ZINC_FINGER_C2H2_1"/>
    <property type="match status" value="3"/>
</dbReference>
<feature type="region of interest" description="Disordered" evidence="2">
    <location>
        <begin position="457"/>
        <end position="505"/>
    </location>
</feature>
<keyword evidence="1" id="KW-0862">Zinc</keyword>
<dbReference type="PROSITE" id="PS50157">
    <property type="entry name" value="ZINC_FINGER_C2H2_2"/>
    <property type="match status" value="3"/>
</dbReference>
<sequence>MERTDSPNLSIRTICVDRVHEVISYTALQNPAPHPSTAPLIGARDDVVDRVRRRFVPTLWLFSIVKFIRDWLASLYTISEMNPRRQNEPALFKSSNKKVAVAREKNEGEKSDDTNFERASNVENDDMGAYNNTSQHYLGVDNSHLSLQNKENLNNEALADEFKSNLNANHKEVPTCVECGRTFPSVKAMHGHLRSHPNRGYKGAVPPPNMAKKQLVQPSSTSAPQVEIPVSKRPVRPRRDPNRIIDPTTEAINAAFMLVYLSIETSKQSASPSHENETYRSPKRKRESIEDDFRVIHDKEETANEGSEGDDHFGGHQIDGDYDGEYIEESHLQPLSNLIEKRKKKAKKSAGSYPCGVCNKIFPTHQALGGHMASHNKGKNIMYEAFTANEANEVELSHVEKLTVETASKGPNLGIHKCKKCGQIFASGQALGGHQRKHYPLPDHSQKECNVSLIQDRKKSNVAPDHGWKKRLPNNSNKESNDVSDDRRKECNDVPDHGQKKSNVMFNIDLNKSVDFSQDLPS</sequence>
<feature type="domain" description="C2H2-type" evidence="3">
    <location>
        <begin position="353"/>
        <end position="380"/>
    </location>
</feature>
<evidence type="ECO:0000256" key="1">
    <source>
        <dbReference type="PROSITE-ProRule" id="PRU00042"/>
    </source>
</evidence>
<dbReference type="InterPro" id="IPR013087">
    <property type="entry name" value="Znf_C2H2_type"/>
</dbReference>
<feature type="region of interest" description="Disordered" evidence="2">
    <location>
        <begin position="266"/>
        <end position="291"/>
    </location>
</feature>
<dbReference type="PANTHER" id="PTHR47591">
    <property type="entry name" value="ZINC FINGER PROTEIN ZAT2-RELATED"/>
    <property type="match status" value="1"/>
</dbReference>
<feature type="compositionally biased region" description="Basic and acidic residues" evidence="2">
    <location>
        <begin position="479"/>
        <end position="499"/>
    </location>
</feature>
<dbReference type="PANTHER" id="PTHR47591:SF1">
    <property type="entry name" value="ZINC FINGER PROTEIN ZAT2-RELATED"/>
    <property type="match status" value="1"/>
</dbReference>
<evidence type="ECO:0000256" key="2">
    <source>
        <dbReference type="SAM" id="MobiDB-lite"/>
    </source>
</evidence>
<dbReference type="SUPFAM" id="SSF57667">
    <property type="entry name" value="beta-beta-alpha zinc fingers"/>
    <property type="match status" value="1"/>
</dbReference>
<dbReference type="EMBL" id="CAJEUB010000055">
    <property type="protein sequence ID" value="CAD1847417.1"/>
    <property type="molecule type" value="Genomic_DNA"/>
</dbReference>
<dbReference type="InterPro" id="IPR036236">
    <property type="entry name" value="Znf_C2H2_sf"/>
</dbReference>
<feature type="domain" description="C2H2-type" evidence="3">
    <location>
        <begin position="416"/>
        <end position="438"/>
    </location>
</feature>
<organism evidence="4">
    <name type="scientific">Ananas comosus var. bracteatus</name>
    <name type="common">red pineapple</name>
    <dbReference type="NCBI Taxonomy" id="296719"/>
    <lineage>
        <taxon>Eukaryota</taxon>
        <taxon>Viridiplantae</taxon>
        <taxon>Streptophyta</taxon>
        <taxon>Embryophyta</taxon>
        <taxon>Tracheophyta</taxon>
        <taxon>Spermatophyta</taxon>
        <taxon>Magnoliopsida</taxon>
        <taxon>Liliopsida</taxon>
        <taxon>Poales</taxon>
        <taxon>Bromeliaceae</taxon>
        <taxon>Bromelioideae</taxon>
        <taxon>Ananas</taxon>
    </lineage>
</organism>
<keyword evidence="1" id="KW-0479">Metal-binding</keyword>
<name>A0A6V7QX22_ANACO</name>
<reference evidence="4" key="1">
    <citation type="submission" date="2020-07" db="EMBL/GenBank/DDBJ databases">
        <authorList>
            <person name="Lin J."/>
        </authorList>
    </citation>
    <scope>NUCLEOTIDE SEQUENCE</scope>
</reference>
<feature type="region of interest" description="Disordered" evidence="2">
    <location>
        <begin position="218"/>
        <end position="244"/>
    </location>
</feature>
<protein>
    <recommendedName>
        <fullName evidence="3">C2H2-type domain-containing protein</fullName>
    </recommendedName>
</protein>
<evidence type="ECO:0000313" key="4">
    <source>
        <dbReference type="EMBL" id="CAD1847417.1"/>
    </source>
</evidence>
<feature type="domain" description="C2H2-type" evidence="3">
    <location>
        <begin position="174"/>
        <end position="201"/>
    </location>
</feature>
<evidence type="ECO:0000259" key="3">
    <source>
        <dbReference type="PROSITE" id="PS50157"/>
    </source>
</evidence>
<dbReference type="Pfam" id="PF13912">
    <property type="entry name" value="zf-C2H2_6"/>
    <property type="match status" value="3"/>
</dbReference>
<keyword evidence="1" id="KW-0863">Zinc-finger</keyword>
<accession>A0A6V7QX22</accession>
<dbReference type="Gene3D" id="3.30.160.60">
    <property type="entry name" value="Classic Zinc Finger"/>
    <property type="match status" value="1"/>
</dbReference>
<feature type="compositionally biased region" description="Basic and acidic residues" evidence="2">
    <location>
        <begin position="101"/>
        <end position="116"/>
    </location>
</feature>
<feature type="region of interest" description="Disordered" evidence="2">
    <location>
        <begin position="300"/>
        <end position="319"/>
    </location>
</feature>
<gene>
    <name evidence="4" type="ORF">CB5_LOCUS30628</name>
</gene>
<dbReference type="AlphaFoldDB" id="A0A6V7QX22"/>
<dbReference type="SMART" id="SM00355">
    <property type="entry name" value="ZnF_C2H2"/>
    <property type="match status" value="3"/>
</dbReference>
<proteinExistence type="predicted"/>